<dbReference type="Proteomes" id="UP000657918">
    <property type="component" value="Unassembled WGS sequence"/>
</dbReference>
<evidence type="ECO:0000313" key="1">
    <source>
        <dbReference type="EMBL" id="KAF9673940.1"/>
    </source>
</evidence>
<gene>
    <name evidence="1" type="ORF">SADUNF_Sadunf10G0076000</name>
</gene>
<comment type="caution">
    <text evidence="1">The sequence shown here is derived from an EMBL/GenBank/DDBJ whole genome shotgun (WGS) entry which is preliminary data.</text>
</comment>
<evidence type="ECO:0000313" key="2">
    <source>
        <dbReference type="Proteomes" id="UP000657918"/>
    </source>
</evidence>
<protein>
    <submittedName>
        <fullName evidence="1">Uncharacterized protein</fullName>
    </submittedName>
</protein>
<dbReference type="OrthoDB" id="10405027at2759"/>
<name>A0A835MQG0_9ROSI</name>
<accession>A0A835MQG0</accession>
<dbReference type="AlphaFoldDB" id="A0A835MQG0"/>
<proteinExistence type="predicted"/>
<dbReference type="EMBL" id="JADGMS010000010">
    <property type="protein sequence ID" value="KAF9673940.1"/>
    <property type="molecule type" value="Genomic_DNA"/>
</dbReference>
<organism evidence="1 2">
    <name type="scientific">Salix dunnii</name>
    <dbReference type="NCBI Taxonomy" id="1413687"/>
    <lineage>
        <taxon>Eukaryota</taxon>
        <taxon>Viridiplantae</taxon>
        <taxon>Streptophyta</taxon>
        <taxon>Embryophyta</taxon>
        <taxon>Tracheophyta</taxon>
        <taxon>Spermatophyta</taxon>
        <taxon>Magnoliopsida</taxon>
        <taxon>eudicotyledons</taxon>
        <taxon>Gunneridae</taxon>
        <taxon>Pentapetalae</taxon>
        <taxon>rosids</taxon>
        <taxon>fabids</taxon>
        <taxon>Malpighiales</taxon>
        <taxon>Salicaceae</taxon>
        <taxon>Saliceae</taxon>
        <taxon>Salix</taxon>
    </lineage>
</organism>
<reference evidence="1 2" key="1">
    <citation type="submission" date="2020-10" db="EMBL/GenBank/DDBJ databases">
        <title>Plant Genome Project.</title>
        <authorList>
            <person name="Zhang R.-G."/>
        </authorList>
    </citation>
    <scope>NUCLEOTIDE SEQUENCE [LARGE SCALE GENOMIC DNA]</scope>
    <source>
        <strain evidence="1">FAFU-HL-1</strain>
        <tissue evidence="1">Leaf</tissue>
    </source>
</reference>
<keyword evidence="2" id="KW-1185">Reference proteome</keyword>
<sequence length="96" mass="10289">MISSSPETTISVNAIGREVSEWGDDIQSAKLDFPGLNVAKKQPVLLSEGMAEVTAMAIRTDITSKDHFADLGLVARVADDWAELLNSMSKLTLVAV</sequence>